<dbReference type="SMART" id="SM00365">
    <property type="entry name" value="LRR_SD22"/>
    <property type="match status" value="2"/>
</dbReference>
<evidence type="ECO:0000313" key="6">
    <source>
        <dbReference type="Proteomes" id="UP000663870"/>
    </source>
</evidence>
<keyword evidence="6" id="KW-1185">Reference proteome</keyword>
<dbReference type="InterPro" id="IPR032675">
    <property type="entry name" value="LRR_dom_sf"/>
</dbReference>
<evidence type="ECO:0000256" key="1">
    <source>
        <dbReference type="ARBA" id="ARBA00022614"/>
    </source>
</evidence>
<reference evidence="3" key="1">
    <citation type="submission" date="2021-02" db="EMBL/GenBank/DDBJ databases">
        <authorList>
            <person name="Nowell W R."/>
        </authorList>
    </citation>
    <scope>NUCLEOTIDE SEQUENCE</scope>
</reference>
<dbReference type="EMBL" id="CAJNOL010011313">
    <property type="protein sequence ID" value="CAF1654708.1"/>
    <property type="molecule type" value="Genomic_DNA"/>
</dbReference>
<dbReference type="Proteomes" id="UP000663870">
    <property type="component" value="Unassembled WGS sequence"/>
</dbReference>
<dbReference type="EMBL" id="CAJNOH010009533">
    <property type="protein sequence ID" value="CAF1499781.1"/>
    <property type="molecule type" value="Genomic_DNA"/>
</dbReference>
<evidence type="ECO:0000313" key="5">
    <source>
        <dbReference type="Proteomes" id="UP000663854"/>
    </source>
</evidence>
<dbReference type="Gene3D" id="3.80.10.10">
    <property type="entry name" value="Ribonuclease Inhibitor"/>
    <property type="match status" value="3"/>
</dbReference>
<dbReference type="PANTHER" id="PTHR18849">
    <property type="entry name" value="LEUCINE RICH REPEAT PROTEIN"/>
    <property type="match status" value="1"/>
</dbReference>
<dbReference type="SUPFAM" id="SSF52058">
    <property type="entry name" value="L domain-like"/>
    <property type="match status" value="2"/>
</dbReference>
<keyword evidence="1" id="KW-0433">Leucine-rich repeat</keyword>
<evidence type="ECO:0000256" key="2">
    <source>
        <dbReference type="ARBA" id="ARBA00022737"/>
    </source>
</evidence>
<protein>
    <submittedName>
        <fullName evidence="3">Uncharacterized protein</fullName>
    </submittedName>
</protein>
<feature type="non-terminal residue" evidence="3">
    <location>
        <position position="1"/>
    </location>
</feature>
<proteinExistence type="predicted"/>
<dbReference type="AlphaFoldDB" id="A0A815T710"/>
<dbReference type="GO" id="GO:0007010">
    <property type="term" value="P:cytoskeleton organization"/>
    <property type="evidence" value="ECO:0007669"/>
    <property type="project" value="TreeGrafter"/>
</dbReference>
<organism evidence="3 5">
    <name type="scientific">Rotaria sordida</name>
    <dbReference type="NCBI Taxonomy" id="392033"/>
    <lineage>
        <taxon>Eukaryota</taxon>
        <taxon>Metazoa</taxon>
        <taxon>Spiralia</taxon>
        <taxon>Gnathifera</taxon>
        <taxon>Rotifera</taxon>
        <taxon>Eurotatoria</taxon>
        <taxon>Bdelloidea</taxon>
        <taxon>Philodinida</taxon>
        <taxon>Philodinidae</taxon>
        <taxon>Rotaria</taxon>
    </lineage>
</organism>
<sequence>FLQELIINNCGIEQIKLPNQVDSNELFQSLKYLYMSDNKISSYSSINELSRISSLISFSILRNPIYGLNQFENETAKQMIIARLPNLTYLNRVLISHDERRGAEIDYLQRYAQDYFDTKLDFINEHRQYQRLINKYGEPLKQNKNQESKKGLCIRRDLLKVIFEFGDENEIKIEKKIPSSMTIAKLKTFVRKLFPSQLTNDIQFNLFVVIDKKHKELIKQYNDHVIDLSSQSINEFDVNHYIYIYINLSQINELNIRQNLIKNWSQLWIILEKYFPKLEILKVSNSRINFDINPSNEFINIKQIVLIDIDNDCHSFEYILKYFPNLIDIHLDLNHLTFISENFVNKIKNVTNLSLSDNQRLIEWDPFINRLGLLPFLQELIINNCGIEQIKLPNQVDSNELFQSLKYLYMSDNKISSYSSINELSRISSLISFSILRNPIYGLNQFENETAKQMIIARLPNLTYLNRVLISHDERRGAEIDYLQRYAQDYFD</sequence>
<evidence type="ECO:0000313" key="4">
    <source>
        <dbReference type="EMBL" id="CAF1654708.1"/>
    </source>
</evidence>
<name>A0A815T710_9BILA</name>
<accession>A0A815T710</accession>
<dbReference type="PANTHER" id="PTHR18849:SF0">
    <property type="entry name" value="CILIA- AND FLAGELLA-ASSOCIATED PROTEIN 410-RELATED"/>
    <property type="match status" value="1"/>
</dbReference>
<dbReference type="Proteomes" id="UP000663854">
    <property type="component" value="Unassembled WGS sequence"/>
</dbReference>
<dbReference type="Gene3D" id="3.10.20.90">
    <property type="entry name" value="Phosphatidylinositol 3-kinase Catalytic Subunit, Chain A, domain 1"/>
    <property type="match status" value="1"/>
</dbReference>
<comment type="caution">
    <text evidence="3">The sequence shown here is derived from an EMBL/GenBank/DDBJ whole genome shotgun (WGS) entry which is preliminary data.</text>
</comment>
<evidence type="ECO:0000313" key="3">
    <source>
        <dbReference type="EMBL" id="CAF1499781.1"/>
    </source>
</evidence>
<keyword evidence="2" id="KW-0677">Repeat</keyword>
<gene>
    <name evidence="4" type="ORF">JXQ802_LOCUS55095</name>
    <name evidence="3" type="ORF">PYM288_LOCUS38584</name>
</gene>
<dbReference type="InterPro" id="IPR001611">
    <property type="entry name" value="Leu-rich_rpt"/>
</dbReference>
<dbReference type="PROSITE" id="PS51450">
    <property type="entry name" value="LRR"/>
    <property type="match status" value="2"/>
</dbReference>
<feature type="non-terminal residue" evidence="3">
    <location>
        <position position="492"/>
    </location>
</feature>